<dbReference type="EMBL" id="PEBV01000062">
    <property type="protein sequence ID" value="PTQ50923.1"/>
    <property type="molecule type" value="Genomic_DNA"/>
</dbReference>
<dbReference type="RefSeq" id="WP_273000806.1">
    <property type="nucleotide sequence ID" value="NZ_PEBV01000062.1"/>
</dbReference>
<feature type="transmembrane region" description="Helical" evidence="1">
    <location>
        <begin position="28"/>
        <end position="45"/>
    </location>
</feature>
<proteinExistence type="predicted"/>
<keyword evidence="1" id="KW-1133">Transmembrane helix</keyword>
<gene>
    <name evidence="2" type="ORF">HSCHL_2214</name>
</gene>
<comment type="caution">
    <text evidence="2">The sequence shown here is derived from an EMBL/GenBank/DDBJ whole genome shotgun (WGS) entry which is preliminary data.</text>
</comment>
<organism evidence="2 3">
    <name type="scientific">Hydrogenibacillus schlegelii</name>
    <name type="common">Bacillus schlegelii</name>
    <dbReference type="NCBI Taxonomy" id="1484"/>
    <lineage>
        <taxon>Bacteria</taxon>
        <taxon>Bacillati</taxon>
        <taxon>Bacillota</taxon>
        <taxon>Bacilli</taxon>
        <taxon>Bacillales</taxon>
        <taxon>Bacillales Family X. Incertae Sedis</taxon>
        <taxon>Hydrogenibacillus</taxon>
    </lineage>
</organism>
<evidence type="ECO:0000313" key="3">
    <source>
        <dbReference type="Proteomes" id="UP000244180"/>
    </source>
</evidence>
<name>A0A2T5G412_HYDSH</name>
<evidence type="ECO:0000313" key="2">
    <source>
        <dbReference type="EMBL" id="PTQ50923.1"/>
    </source>
</evidence>
<protein>
    <submittedName>
        <fullName evidence="2">Uncharacterized protein</fullName>
    </submittedName>
</protein>
<reference evidence="2 3" key="1">
    <citation type="submission" date="2017-08" db="EMBL/GenBank/DDBJ databases">
        <title>Burning lignite coal seam in the remote Altai Mountains harbors a hydrogen-driven thermophilic microbial community.</title>
        <authorList>
            <person name="Kadnikov V.V."/>
            <person name="Mardanov A.V."/>
            <person name="Ivasenko D."/>
            <person name="Beletsky A.V."/>
            <person name="Karnachuk O.V."/>
            <person name="Ravin N.V."/>
        </authorList>
    </citation>
    <scope>NUCLEOTIDE SEQUENCE [LARGE SCALE GENOMIC DNA]</scope>
    <source>
        <strain evidence="2">AL33</strain>
    </source>
</reference>
<keyword evidence="1" id="KW-0812">Transmembrane</keyword>
<keyword evidence="1" id="KW-0472">Membrane</keyword>
<accession>A0A2T5G412</accession>
<sequence length="51" mass="5891">MKNLFVSFLLYVPFIVIALILRYYGITSPYVVALLIAGIFIVGAMERRRRL</sequence>
<dbReference type="Proteomes" id="UP000244180">
    <property type="component" value="Unassembled WGS sequence"/>
</dbReference>
<evidence type="ECO:0000256" key="1">
    <source>
        <dbReference type="SAM" id="Phobius"/>
    </source>
</evidence>
<dbReference type="AlphaFoldDB" id="A0A2T5G412"/>